<feature type="region of interest" description="Disordered" evidence="1">
    <location>
        <begin position="1"/>
        <end position="33"/>
    </location>
</feature>
<dbReference type="EMBL" id="PDJK01000001">
    <property type="protein sequence ID" value="PFG57133.1"/>
    <property type="molecule type" value="Genomic_DNA"/>
</dbReference>
<dbReference type="AlphaFoldDB" id="A0A2A9G1V3"/>
<accession>A0A2A9G1V3</accession>
<evidence type="ECO:0000313" key="2">
    <source>
        <dbReference type="EMBL" id="PFG57133.1"/>
    </source>
</evidence>
<evidence type="ECO:0000256" key="1">
    <source>
        <dbReference type="SAM" id="MobiDB-lite"/>
    </source>
</evidence>
<gene>
    <name evidence="2" type="ORF">ATK36_0693</name>
</gene>
<feature type="compositionally biased region" description="Polar residues" evidence="1">
    <location>
        <begin position="1"/>
        <end position="14"/>
    </location>
</feature>
<proteinExistence type="predicted"/>
<comment type="caution">
    <text evidence="2">The sequence shown here is derived from an EMBL/GenBank/DDBJ whole genome shotgun (WGS) entry which is preliminary data.</text>
</comment>
<keyword evidence="3" id="KW-1185">Reference proteome</keyword>
<organism evidence="2 3">
    <name type="scientific">Amycolatopsis sulphurea</name>
    <dbReference type="NCBI Taxonomy" id="76022"/>
    <lineage>
        <taxon>Bacteria</taxon>
        <taxon>Bacillati</taxon>
        <taxon>Actinomycetota</taxon>
        <taxon>Actinomycetes</taxon>
        <taxon>Pseudonocardiales</taxon>
        <taxon>Pseudonocardiaceae</taxon>
        <taxon>Amycolatopsis</taxon>
    </lineage>
</organism>
<evidence type="ECO:0000313" key="3">
    <source>
        <dbReference type="Proteomes" id="UP000243542"/>
    </source>
</evidence>
<sequence length="68" mass="7153">MATSGSVPSPTSERGSGYRSGMPSKNARGCAKGRARRHEILLVPLNVLAVNTDAIPRFAQIFTPATIA</sequence>
<dbReference type="Proteomes" id="UP000243542">
    <property type="component" value="Unassembled WGS sequence"/>
</dbReference>
<name>A0A2A9G1V3_9PSEU</name>
<protein>
    <submittedName>
        <fullName evidence="2">Uncharacterized protein</fullName>
    </submittedName>
</protein>
<reference evidence="2 3" key="1">
    <citation type="submission" date="2017-10" db="EMBL/GenBank/DDBJ databases">
        <title>Sequencing the genomes of 1000 actinobacteria strains.</title>
        <authorList>
            <person name="Klenk H.-P."/>
        </authorList>
    </citation>
    <scope>NUCLEOTIDE SEQUENCE [LARGE SCALE GENOMIC DNA]</scope>
    <source>
        <strain evidence="2 3">DSM 46092</strain>
    </source>
</reference>